<feature type="compositionally biased region" description="Low complexity" evidence="7">
    <location>
        <begin position="814"/>
        <end position="826"/>
    </location>
</feature>
<feature type="region of interest" description="Disordered" evidence="7">
    <location>
        <begin position="48"/>
        <end position="80"/>
    </location>
</feature>
<accession>Q96U06</accession>
<feature type="compositionally biased region" description="Low complexity" evidence="7">
    <location>
        <begin position="540"/>
        <end position="557"/>
    </location>
</feature>
<feature type="compositionally biased region" description="Basic and acidic residues" evidence="7">
    <location>
        <begin position="48"/>
        <end position="63"/>
    </location>
</feature>
<dbReference type="VEuPathDB" id="FungiDB:NCU05460"/>
<feature type="region of interest" description="Disordered" evidence="7">
    <location>
        <begin position="516"/>
        <end position="591"/>
    </location>
</feature>
<dbReference type="Pfam" id="PF09733">
    <property type="entry name" value="VEFS-Box"/>
    <property type="match status" value="1"/>
</dbReference>
<keyword evidence="5" id="KW-0805">Transcription regulation</keyword>
<dbReference type="GO" id="GO:0031490">
    <property type="term" value="F:chromatin DNA binding"/>
    <property type="evidence" value="ECO:0007669"/>
    <property type="project" value="TreeGrafter"/>
</dbReference>
<evidence type="ECO:0000256" key="2">
    <source>
        <dbReference type="ARBA" id="ARBA00022723"/>
    </source>
</evidence>
<evidence type="ECO:0000256" key="1">
    <source>
        <dbReference type="ARBA" id="ARBA00007416"/>
    </source>
</evidence>
<evidence type="ECO:0000256" key="6">
    <source>
        <dbReference type="ARBA" id="ARBA00023163"/>
    </source>
</evidence>
<feature type="region of interest" description="Disordered" evidence="7">
    <location>
        <begin position="719"/>
        <end position="762"/>
    </location>
</feature>
<proteinExistence type="inferred from homology"/>
<evidence type="ECO:0000256" key="3">
    <source>
        <dbReference type="ARBA" id="ARBA00022771"/>
    </source>
</evidence>
<dbReference type="AlphaFoldDB" id="Q96U06"/>
<keyword evidence="6" id="KW-0804">Transcription</keyword>
<feature type="region of interest" description="Disordered" evidence="7">
    <location>
        <begin position="814"/>
        <end position="834"/>
    </location>
</feature>
<evidence type="ECO:0000256" key="4">
    <source>
        <dbReference type="ARBA" id="ARBA00022833"/>
    </source>
</evidence>
<dbReference type="EMBL" id="AL389899">
    <property type="protein sequence ID" value="CAD11320.1"/>
    <property type="molecule type" value="Genomic_DNA"/>
</dbReference>
<feature type="domain" description="Polycomb protein VEFS-Box" evidence="8">
    <location>
        <begin position="618"/>
        <end position="693"/>
    </location>
</feature>
<reference evidence="9" key="2">
    <citation type="submission" date="2001-11" db="EMBL/GenBank/DDBJ databases">
        <authorList>
            <person name="German Neurospora genome project"/>
        </authorList>
    </citation>
    <scope>NUCLEOTIDE SEQUENCE</scope>
</reference>
<dbReference type="GO" id="GO:0008270">
    <property type="term" value="F:zinc ion binding"/>
    <property type="evidence" value="ECO:0007669"/>
    <property type="project" value="UniProtKB-KW"/>
</dbReference>
<gene>
    <name evidence="9" type="primary">B7J19.010</name>
</gene>
<evidence type="ECO:0000313" key="9">
    <source>
        <dbReference type="EMBL" id="CAD11320.1"/>
    </source>
</evidence>
<dbReference type="CDD" id="cd21552">
    <property type="entry name" value="VEFS-box_ctSUZ12-like"/>
    <property type="match status" value="1"/>
</dbReference>
<evidence type="ECO:0000256" key="7">
    <source>
        <dbReference type="SAM" id="MobiDB-lite"/>
    </source>
</evidence>
<dbReference type="PANTHER" id="PTHR22597:SF0">
    <property type="entry name" value="POLYCOMB PROTEIN SUZ12"/>
    <property type="match status" value="1"/>
</dbReference>
<evidence type="ECO:0000256" key="5">
    <source>
        <dbReference type="ARBA" id="ARBA00023015"/>
    </source>
</evidence>
<feature type="compositionally biased region" description="Low complexity" evidence="7">
    <location>
        <begin position="567"/>
        <end position="580"/>
    </location>
</feature>
<keyword evidence="2" id="KW-0479">Metal-binding</keyword>
<evidence type="ECO:0000259" key="8">
    <source>
        <dbReference type="Pfam" id="PF09733"/>
    </source>
</evidence>
<sequence length="898" mass="101750">MTSRCRRYRQLPFLHRNWIHATNYWEDRMGNKPSTQSRVPAHESDVRFADHSHKPDQDRDDTCQHPAKRRRLNDNHGFPLYEDPNGNTPRCLRIEVLKIIHKDSPRVKNGVPNGIVAPNVRDTANMRARCKLSIYGHNGDEKVLLHVDSQLCELKVYRNPAAASTHMARLYAIKAFDIPEDKIYMERDGSDPAFGFADSYSVLIEIESAGDPNWPPSSLMPAKVEDPLVRNLPPRQWALYAQLPDIFHTRNRKTVRLKARVQQSRETPTDFVMDIDVRWQTSISSQLTGNQKPKEIMPSITVIDPWAPKKPLSELPVNGTNGVKGINGHHHDPNTSNEIRKTGNWEVNSTSLADTEELAEGDLTPNRSRRHRTEVNYNVRQLWNTAVGKEPRKRRRADDEHPILDEHTVTYVLPPETPGNEETLQATCNKLSCLICAAEHDRISQLRAHFSCHPEYEFNFEQKKGMYLVAVHRAPGNTSTTMPPLEASKLFSLGLPVKRLDLSKFVNGDDSWVKSRLLPDPNDCERPHLPASRSPTKGPQQQQQQQQQLQQQQQQHQQHQKEKSIPTTSTRSRAAAAATTKPQKKPVYIPHNINRPIYDPLSKVELAPGSEVRYPPLDEGWLITKHADALGEFSDVEPQEKEYMMQWDAYILQKHLCSEQYLPREFRNFVREKATWLLEKRSRAEELGKHMAVLLARRYVDDATVMAVTKELNEARKAMAAAESANGPGAGDAGQASKESEAQEQQQQQQQQSSGRKKSAAGGCARCGEVVPQPEMVICCNKPMRAKPGRGAPTSQEAEVEVLQVRSSGPLEVAAAQSRSQSQSRDQSGKKMLQQTFTRTTARSMERYPEPGVSKEVLETTNYLLNLIKVPRYLATQKTDWLPCNVYAQDATILTSLH</sequence>
<reference evidence="9" key="1">
    <citation type="submission" date="2000-07" db="EMBL/GenBank/DDBJ databases">
        <authorList>
            <person name="Schulte U."/>
            <person name="Aign V."/>
            <person name="Hoheisel J."/>
            <person name="Brandt P."/>
            <person name="Fartmann B."/>
            <person name="Holland R."/>
            <person name="Nyakatura G."/>
            <person name="Mewes H.W."/>
            <person name="Mannhaupt G."/>
        </authorList>
    </citation>
    <scope>NUCLEOTIDE SEQUENCE</scope>
</reference>
<keyword evidence="3" id="KW-0863">Zinc-finger</keyword>
<protein>
    <submittedName>
        <fullName evidence="9">Uncharacterized protein B7J19.010</fullName>
    </submittedName>
</protein>
<dbReference type="InterPro" id="IPR019135">
    <property type="entry name" value="Polycomb_protein_VEFS-Box"/>
</dbReference>
<dbReference type="PIR" id="T51002">
    <property type="entry name" value="T51002"/>
</dbReference>
<comment type="similarity">
    <text evidence="1">Belongs to the VEFS (VRN2-EMF2-FIS2-SU(Z)12) family.</text>
</comment>
<keyword evidence="4" id="KW-0862">Zinc</keyword>
<organism evidence="9">
    <name type="scientific">Neurospora crassa</name>
    <dbReference type="NCBI Taxonomy" id="5141"/>
    <lineage>
        <taxon>Eukaryota</taxon>
        <taxon>Fungi</taxon>
        <taxon>Dikarya</taxon>
        <taxon>Ascomycota</taxon>
        <taxon>Pezizomycotina</taxon>
        <taxon>Sordariomycetes</taxon>
        <taxon>Sordariomycetidae</taxon>
        <taxon>Sordariales</taxon>
        <taxon>Sordariaceae</taxon>
        <taxon>Neurospora</taxon>
    </lineage>
</organism>
<feature type="compositionally biased region" description="Low complexity" evidence="7">
    <location>
        <begin position="733"/>
        <end position="754"/>
    </location>
</feature>
<dbReference type="GO" id="GO:0016586">
    <property type="term" value="C:RSC-type complex"/>
    <property type="evidence" value="ECO:0007669"/>
    <property type="project" value="TreeGrafter"/>
</dbReference>
<dbReference type="PANTHER" id="PTHR22597">
    <property type="entry name" value="POLYCOMB GROUP PROTEIN"/>
    <property type="match status" value="1"/>
</dbReference>
<name>Q96U06_NEUCS</name>